<keyword evidence="10" id="KW-1185">Reference proteome</keyword>
<feature type="transmembrane region" description="Helical" evidence="7">
    <location>
        <begin position="555"/>
        <end position="579"/>
    </location>
</feature>
<dbReference type="PANTHER" id="PTHR33406">
    <property type="entry name" value="MEMBRANE PROTEIN MJ1562-RELATED"/>
    <property type="match status" value="1"/>
</dbReference>
<feature type="transmembrane region" description="Helical" evidence="7">
    <location>
        <begin position="244"/>
        <end position="266"/>
    </location>
</feature>
<feature type="transmembrane region" description="Helical" evidence="7">
    <location>
        <begin position="624"/>
        <end position="651"/>
    </location>
</feature>
<comment type="similarity">
    <text evidence="2">Belongs to the resistance-nodulation-cell division (RND) (TC 2.A.6) family. MmpL subfamily.</text>
</comment>
<feature type="transmembrane region" description="Helical" evidence="7">
    <location>
        <begin position="591"/>
        <end position="612"/>
    </location>
</feature>
<sequence length="700" mass="76380">MKKVLKPVTDWVSTKKGMWAVLLIWLLLAGGLSALAPSSREYSASSIQSLPSDSPAMEAAEKTDQYFPNDKGIPAILVFNADNQEIETAQLAKAMAAIERKEIKNLKEIVPFSQLPPPAQNEFMSMDRSAAAIPLVFQEGLESDELKPAIQSVTNIAKEETEDLQVRVTGPAGIAVDTTALFSQADIVLLLSTVGLILVLLIIIYRSPLLAFIPLLASMVVYAVTDRILGLYGKAGLEMSSQSLSIMTILLFAAVTDYSLFVLARYREELRRQESKFEAMKQAMRETGEPVFFSGGTVLAAMLVLFFAVIRDYQNFAPIFATVVAVIMLASVTLVPALFVLFGRKSFWPRVPKAGDVIEAEEGIWGRIARFVTAKPLVIGSTVVILLLLASLNVFNVKYEFNTLKSFPDDMPSLEGYEIIEKKFAAGDLAPTTVLFEGQGDMAKLAAELEKQEGVAKVRAEGSTKDGKAHELSLSFTGSPYESPAMDALAQLRKRAENIATNAEAKGTLYFAGETAEKLDDRLLNSRDLKVIVLLETLLIFVMLVLLTRSVKMPLYMVGTILLSFLAALGLGMFLTKALFGIDAISTRVPLYSFIFLVALGIDYNIILVSRYTEERGSRPLDEAVSIAVAKTGGVISSAGIILAATFAVLMTQPIEILFVFGFIVAVGILIDTFIVRGLLLPSLLLVFEKDRAGMRRNHL</sequence>
<feature type="transmembrane region" description="Helical" evidence="7">
    <location>
        <begin position="377"/>
        <end position="395"/>
    </location>
</feature>
<protein>
    <recommendedName>
        <fullName evidence="8">SSD domain-containing protein</fullName>
    </recommendedName>
</protein>
<organism evidence="9 10">
    <name type="scientific">Bacillus badius</name>
    <dbReference type="NCBI Taxonomy" id="1455"/>
    <lineage>
        <taxon>Bacteria</taxon>
        <taxon>Bacillati</taxon>
        <taxon>Bacillota</taxon>
        <taxon>Bacilli</taxon>
        <taxon>Bacillales</taxon>
        <taxon>Bacillaceae</taxon>
        <taxon>Pseudobacillus</taxon>
    </lineage>
</organism>
<comment type="caution">
    <text evidence="9">The sequence shown here is derived from an EMBL/GenBank/DDBJ whole genome shotgun (WGS) entry which is preliminary data.</text>
</comment>
<proteinExistence type="inferred from homology"/>
<dbReference type="Pfam" id="PF03176">
    <property type="entry name" value="MMPL"/>
    <property type="match status" value="2"/>
</dbReference>
<feature type="transmembrane region" description="Helical" evidence="7">
    <location>
        <begin position="657"/>
        <end position="688"/>
    </location>
</feature>
<evidence type="ECO:0000313" key="10">
    <source>
        <dbReference type="Proteomes" id="UP000031982"/>
    </source>
</evidence>
<feature type="domain" description="SSD" evidence="8">
    <location>
        <begin position="229"/>
        <end position="341"/>
    </location>
</feature>
<dbReference type="InterPro" id="IPR050545">
    <property type="entry name" value="Mycobact_MmpL"/>
</dbReference>
<evidence type="ECO:0000256" key="4">
    <source>
        <dbReference type="ARBA" id="ARBA00022692"/>
    </source>
</evidence>
<dbReference type="PROSITE" id="PS50156">
    <property type="entry name" value="SSD"/>
    <property type="match status" value="2"/>
</dbReference>
<evidence type="ECO:0000313" key="9">
    <source>
        <dbReference type="EMBL" id="KIL77850.1"/>
    </source>
</evidence>
<reference evidence="9 10" key="1">
    <citation type="submission" date="2015-01" db="EMBL/GenBank/DDBJ databases">
        <title>Genome Assembly of Bacillus badius MTCC 1458.</title>
        <authorList>
            <person name="Verma A."/>
            <person name="Khatri I."/>
            <person name="Mual P."/>
            <person name="Subramanian S."/>
            <person name="Krishnamurthi S."/>
        </authorList>
    </citation>
    <scope>NUCLEOTIDE SEQUENCE [LARGE SCALE GENOMIC DNA]</scope>
    <source>
        <strain evidence="9 10">MTCC 1458</strain>
    </source>
</reference>
<evidence type="ECO:0000256" key="2">
    <source>
        <dbReference type="ARBA" id="ARBA00010157"/>
    </source>
</evidence>
<feature type="transmembrane region" description="Helical" evidence="7">
    <location>
        <begin position="316"/>
        <end position="343"/>
    </location>
</feature>
<dbReference type="SUPFAM" id="SSF82866">
    <property type="entry name" value="Multidrug efflux transporter AcrB transmembrane domain"/>
    <property type="match status" value="2"/>
</dbReference>
<name>A0ABR5ATA4_BACBA</name>
<comment type="subcellular location">
    <subcellularLocation>
        <location evidence="1">Cell membrane</location>
        <topology evidence="1">Multi-pass membrane protein</topology>
    </subcellularLocation>
</comment>
<keyword evidence="4 7" id="KW-0812">Transmembrane</keyword>
<evidence type="ECO:0000256" key="7">
    <source>
        <dbReference type="SAM" id="Phobius"/>
    </source>
</evidence>
<evidence type="ECO:0000256" key="5">
    <source>
        <dbReference type="ARBA" id="ARBA00022989"/>
    </source>
</evidence>
<dbReference type="EMBL" id="JXLP01000012">
    <property type="protein sequence ID" value="KIL77850.1"/>
    <property type="molecule type" value="Genomic_DNA"/>
</dbReference>
<dbReference type="PANTHER" id="PTHR33406:SF6">
    <property type="entry name" value="MEMBRANE PROTEIN YDGH-RELATED"/>
    <property type="match status" value="1"/>
</dbReference>
<keyword evidence="3" id="KW-1003">Cell membrane</keyword>
<gene>
    <name evidence="9" type="ORF">SD77_1179</name>
</gene>
<dbReference type="InterPro" id="IPR000731">
    <property type="entry name" value="SSD"/>
</dbReference>
<dbReference type="RefSeq" id="WP_041114033.1">
    <property type="nucleotide sequence ID" value="NZ_JARTHD010000009.1"/>
</dbReference>
<dbReference type="InterPro" id="IPR004869">
    <property type="entry name" value="MMPL_dom"/>
</dbReference>
<keyword evidence="6 7" id="KW-0472">Membrane</keyword>
<feature type="transmembrane region" description="Helical" evidence="7">
    <location>
        <begin position="287"/>
        <end position="310"/>
    </location>
</feature>
<evidence type="ECO:0000259" key="8">
    <source>
        <dbReference type="PROSITE" id="PS50156"/>
    </source>
</evidence>
<feature type="transmembrane region" description="Helical" evidence="7">
    <location>
        <begin position="529"/>
        <end position="548"/>
    </location>
</feature>
<feature type="transmembrane region" description="Helical" evidence="7">
    <location>
        <begin position="212"/>
        <end position="232"/>
    </location>
</feature>
<keyword evidence="5 7" id="KW-1133">Transmembrane helix</keyword>
<feature type="domain" description="SSD" evidence="8">
    <location>
        <begin position="560"/>
        <end position="686"/>
    </location>
</feature>
<dbReference type="Gene3D" id="1.20.1640.10">
    <property type="entry name" value="Multidrug efflux transporter AcrB transmembrane domain"/>
    <property type="match status" value="2"/>
</dbReference>
<accession>A0ABR5ATA4</accession>
<evidence type="ECO:0000256" key="6">
    <source>
        <dbReference type="ARBA" id="ARBA00023136"/>
    </source>
</evidence>
<evidence type="ECO:0000256" key="3">
    <source>
        <dbReference type="ARBA" id="ARBA00022475"/>
    </source>
</evidence>
<evidence type="ECO:0000256" key="1">
    <source>
        <dbReference type="ARBA" id="ARBA00004651"/>
    </source>
</evidence>
<dbReference type="Proteomes" id="UP000031982">
    <property type="component" value="Unassembled WGS sequence"/>
</dbReference>
<feature type="transmembrane region" description="Helical" evidence="7">
    <location>
        <begin position="187"/>
        <end position="205"/>
    </location>
</feature>